<dbReference type="EMBL" id="GBRH01160317">
    <property type="protein sequence ID" value="JAE37579.1"/>
    <property type="molecule type" value="Transcribed_RNA"/>
</dbReference>
<reference evidence="1" key="2">
    <citation type="journal article" date="2015" name="Data Brief">
        <title>Shoot transcriptome of the giant reed, Arundo donax.</title>
        <authorList>
            <person name="Barrero R.A."/>
            <person name="Guerrero F.D."/>
            <person name="Moolhuijzen P."/>
            <person name="Goolsby J.A."/>
            <person name="Tidwell J."/>
            <person name="Bellgard S.E."/>
            <person name="Bellgard M.I."/>
        </authorList>
    </citation>
    <scope>NUCLEOTIDE SEQUENCE</scope>
    <source>
        <tissue evidence="1">Shoot tissue taken approximately 20 cm above the soil surface</tissue>
    </source>
</reference>
<sequence length="78" mass="9090">MTIHSNRTAMATMLHSHRGDNFTTWLECLTVLRTSDTNQFSTMAMSILVYRPFFSCGSCCKRQSKLWFSFTRQNQNQS</sequence>
<evidence type="ECO:0000313" key="1">
    <source>
        <dbReference type="EMBL" id="JAE37579.1"/>
    </source>
</evidence>
<name>A0A0A9HP19_ARUDO</name>
<proteinExistence type="predicted"/>
<organism evidence="1">
    <name type="scientific">Arundo donax</name>
    <name type="common">Giant reed</name>
    <name type="synonym">Donax arundinaceus</name>
    <dbReference type="NCBI Taxonomy" id="35708"/>
    <lineage>
        <taxon>Eukaryota</taxon>
        <taxon>Viridiplantae</taxon>
        <taxon>Streptophyta</taxon>
        <taxon>Embryophyta</taxon>
        <taxon>Tracheophyta</taxon>
        <taxon>Spermatophyta</taxon>
        <taxon>Magnoliopsida</taxon>
        <taxon>Liliopsida</taxon>
        <taxon>Poales</taxon>
        <taxon>Poaceae</taxon>
        <taxon>PACMAD clade</taxon>
        <taxon>Arundinoideae</taxon>
        <taxon>Arundineae</taxon>
        <taxon>Arundo</taxon>
    </lineage>
</organism>
<dbReference type="AlphaFoldDB" id="A0A0A9HP19"/>
<protein>
    <submittedName>
        <fullName evidence="1">Uncharacterized protein</fullName>
    </submittedName>
</protein>
<reference evidence="1" key="1">
    <citation type="submission" date="2014-09" db="EMBL/GenBank/DDBJ databases">
        <authorList>
            <person name="Magalhaes I.L.F."/>
            <person name="Oliveira U."/>
            <person name="Santos F.R."/>
            <person name="Vidigal T.H.D.A."/>
            <person name="Brescovit A.D."/>
            <person name="Santos A.J."/>
        </authorList>
    </citation>
    <scope>NUCLEOTIDE SEQUENCE</scope>
    <source>
        <tissue evidence="1">Shoot tissue taken approximately 20 cm above the soil surface</tissue>
    </source>
</reference>
<accession>A0A0A9HP19</accession>